<dbReference type="Proteomes" id="UP000198796">
    <property type="component" value="Unassembled WGS sequence"/>
</dbReference>
<evidence type="ECO:0000313" key="1">
    <source>
        <dbReference type="EMBL" id="SFA69324.1"/>
    </source>
</evidence>
<sequence>MSDSSSLAPNRTALPLLCTMPQITPINAATERQQDSPRTLGGQLVIDRLSIAFRVGLRVDLAIE</sequence>
<accession>A0A1I0UZ04</accession>
<name>A0A1I0UZ04_9RHOB</name>
<dbReference type="AlphaFoldDB" id="A0A1I0UZ04"/>
<evidence type="ECO:0000313" key="2">
    <source>
        <dbReference type="Proteomes" id="UP000198796"/>
    </source>
</evidence>
<organism evidence="1 2">
    <name type="scientific">Poseidonocella pacifica</name>
    <dbReference type="NCBI Taxonomy" id="871651"/>
    <lineage>
        <taxon>Bacteria</taxon>
        <taxon>Pseudomonadati</taxon>
        <taxon>Pseudomonadota</taxon>
        <taxon>Alphaproteobacteria</taxon>
        <taxon>Rhodobacterales</taxon>
        <taxon>Roseobacteraceae</taxon>
        <taxon>Poseidonocella</taxon>
    </lineage>
</organism>
<keyword evidence="2" id="KW-1185">Reference proteome</keyword>
<proteinExistence type="predicted"/>
<dbReference type="EMBL" id="FOJU01000001">
    <property type="protein sequence ID" value="SFA69324.1"/>
    <property type="molecule type" value="Genomic_DNA"/>
</dbReference>
<gene>
    <name evidence="1" type="ORF">SAMN05421688_0111</name>
</gene>
<reference evidence="1 2" key="1">
    <citation type="submission" date="2016-10" db="EMBL/GenBank/DDBJ databases">
        <authorList>
            <person name="de Groot N.N."/>
        </authorList>
    </citation>
    <scope>NUCLEOTIDE SEQUENCE [LARGE SCALE GENOMIC DNA]</scope>
    <source>
        <strain evidence="1 2">DSM 29316</strain>
    </source>
</reference>
<protein>
    <submittedName>
        <fullName evidence="1">Uncharacterized protein</fullName>
    </submittedName>
</protein>